<dbReference type="GO" id="GO:0016020">
    <property type="term" value="C:membrane"/>
    <property type="evidence" value="ECO:0007669"/>
    <property type="project" value="UniProtKB-SubCell"/>
</dbReference>
<dbReference type="InterPro" id="IPR044577">
    <property type="entry name" value="HIPP4/7/8/17/18/19"/>
</dbReference>
<dbReference type="PANTHER" id="PTHR46195">
    <property type="entry name" value="HEAVY METAL-ASSOCIATED ISOPRENYLATED PLANT PROTEIN 7"/>
    <property type="match status" value="1"/>
</dbReference>
<reference evidence="8" key="2">
    <citation type="journal article" date="2024" name="Plant">
        <title>Genomic evolution and insights into agronomic trait innovations of Sesamum species.</title>
        <authorList>
            <person name="Miao H."/>
            <person name="Wang L."/>
            <person name="Qu L."/>
            <person name="Liu H."/>
            <person name="Sun Y."/>
            <person name="Le M."/>
            <person name="Wang Q."/>
            <person name="Wei S."/>
            <person name="Zheng Y."/>
            <person name="Lin W."/>
            <person name="Duan Y."/>
            <person name="Cao H."/>
            <person name="Xiong S."/>
            <person name="Wang X."/>
            <person name="Wei L."/>
            <person name="Li C."/>
            <person name="Ma Q."/>
            <person name="Ju M."/>
            <person name="Zhao R."/>
            <person name="Li G."/>
            <person name="Mu C."/>
            <person name="Tian Q."/>
            <person name="Mei H."/>
            <person name="Zhang T."/>
            <person name="Gao T."/>
            <person name="Zhang H."/>
        </authorList>
    </citation>
    <scope>NUCLEOTIDE SEQUENCE</scope>
    <source>
        <strain evidence="8">G02</strain>
    </source>
</reference>
<organism evidence="8">
    <name type="scientific">Sesamum radiatum</name>
    <name type="common">Black benniseed</name>
    <dbReference type="NCBI Taxonomy" id="300843"/>
    <lineage>
        <taxon>Eukaryota</taxon>
        <taxon>Viridiplantae</taxon>
        <taxon>Streptophyta</taxon>
        <taxon>Embryophyta</taxon>
        <taxon>Tracheophyta</taxon>
        <taxon>Spermatophyta</taxon>
        <taxon>Magnoliopsida</taxon>
        <taxon>eudicotyledons</taxon>
        <taxon>Gunneridae</taxon>
        <taxon>Pentapetalae</taxon>
        <taxon>asterids</taxon>
        <taxon>lamiids</taxon>
        <taxon>Lamiales</taxon>
        <taxon>Pedaliaceae</taxon>
        <taxon>Sesamum</taxon>
    </lineage>
</organism>
<comment type="similarity">
    <text evidence="5">Belongs to the HIPP family.</text>
</comment>
<protein>
    <submittedName>
        <fullName evidence="8">Heavy metal-associated isoprenylated plant protein 7</fullName>
    </submittedName>
</protein>
<evidence type="ECO:0000259" key="7">
    <source>
        <dbReference type="PROSITE" id="PS50846"/>
    </source>
</evidence>
<keyword evidence="4" id="KW-0636">Prenylation</keyword>
<evidence type="ECO:0000256" key="1">
    <source>
        <dbReference type="ARBA" id="ARBA00004170"/>
    </source>
</evidence>
<dbReference type="InterPro" id="IPR006121">
    <property type="entry name" value="HMA_dom"/>
</dbReference>
<comment type="subcellular location">
    <subcellularLocation>
        <location evidence="1">Membrane</location>
        <topology evidence="1">Peripheral membrane protein</topology>
    </subcellularLocation>
</comment>
<evidence type="ECO:0000256" key="4">
    <source>
        <dbReference type="ARBA" id="ARBA00023289"/>
    </source>
</evidence>
<evidence type="ECO:0000256" key="3">
    <source>
        <dbReference type="ARBA" id="ARBA00022723"/>
    </source>
</evidence>
<evidence type="ECO:0000256" key="2">
    <source>
        <dbReference type="ARBA" id="ARBA00022481"/>
    </source>
</evidence>
<feature type="region of interest" description="Disordered" evidence="6">
    <location>
        <begin position="174"/>
        <end position="203"/>
    </location>
</feature>
<sequence length="236" mass="26748">MAKRRSRNRRRQQREQNNAACDQHHQNPNEENRNNPDGVIVLGTYIHCEGCGNQVLKCLRGFQGVEGIEIDDKNHKVIVKGKRADPIKVSERLRKKSGKHVELISPKPVIEEIKEEKKPEPQVIEVVLKIYLHCEGCAKDVKHCIHDMEGKIVCLSAMDISFVKERDPVNAMDAEKENAAEIVKQSNPKGSNDRESEGNKKETQGECCVVHNYPTDRLVYAPQLFSDENPNSCSVM</sequence>
<dbReference type="Gene3D" id="3.30.70.100">
    <property type="match status" value="1"/>
</dbReference>
<evidence type="ECO:0000313" key="8">
    <source>
        <dbReference type="EMBL" id="KAL0335940.1"/>
    </source>
</evidence>
<gene>
    <name evidence="8" type="ORF">Sradi_4805900</name>
</gene>
<feature type="region of interest" description="Disordered" evidence="6">
    <location>
        <begin position="1"/>
        <end position="36"/>
    </location>
</feature>
<comment type="caution">
    <text evidence="8">The sequence shown here is derived from an EMBL/GenBank/DDBJ whole genome shotgun (WGS) entry which is preliminary data.</text>
</comment>
<dbReference type="GO" id="GO:0009626">
    <property type="term" value="P:plant-type hypersensitive response"/>
    <property type="evidence" value="ECO:0007669"/>
    <property type="project" value="UniProtKB-KW"/>
</dbReference>
<reference evidence="8" key="1">
    <citation type="submission" date="2020-06" db="EMBL/GenBank/DDBJ databases">
        <authorList>
            <person name="Li T."/>
            <person name="Hu X."/>
            <person name="Zhang T."/>
            <person name="Song X."/>
            <person name="Zhang H."/>
            <person name="Dai N."/>
            <person name="Sheng W."/>
            <person name="Hou X."/>
            <person name="Wei L."/>
        </authorList>
    </citation>
    <scope>NUCLEOTIDE SEQUENCE</scope>
    <source>
        <strain evidence="8">G02</strain>
        <tissue evidence="8">Leaf</tissue>
    </source>
</reference>
<dbReference type="SUPFAM" id="SSF55008">
    <property type="entry name" value="HMA, heavy metal-associated domain"/>
    <property type="match status" value="1"/>
</dbReference>
<dbReference type="CDD" id="cd00371">
    <property type="entry name" value="HMA"/>
    <property type="match status" value="1"/>
</dbReference>
<keyword evidence="4" id="KW-0449">Lipoprotein</keyword>
<name>A0AAW2MWK4_SESRA</name>
<keyword evidence="3" id="KW-0479">Metal-binding</keyword>
<evidence type="ECO:0000256" key="5">
    <source>
        <dbReference type="ARBA" id="ARBA00024045"/>
    </source>
</evidence>
<keyword evidence="2" id="KW-0488">Methylation</keyword>
<dbReference type="GO" id="GO:0046872">
    <property type="term" value="F:metal ion binding"/>
    <property type="evidence" value="ECO:0007669"/>
    <property type="project" value="UniProtKB-KW"/>
</dbReference>
<accession>A0AAW2MWK4</accession>
<feature type="compositionally biased region" description="Basic and acidic residues" evidence="6">
    <location>
        <begin position="22"/>
        <end position="34"/>
    </location>
</feature>
<feature type="compositionally biased region" description="Basic and acidic residues" evidence="6">
    <location>
        <begin position="191"/>
        <end position="203"/>
    </location>
</feature>
<feature type="compositionally biased region" description="Basic residues" evidence="6">
    <location>
        <begin position="1"/>
        <end position="12"/>
    </location>
</feature>
<dbReference type="PANTHER" id="PTHR46195:SF3">
    <property type="entry name" value="HEAVY METAL-ASSOCIATED ISOPRENYLATED PLANT PROTEIN 3-LIKE"/>
    <property type="match status" value="1"/>
</dbReference>
<dbReference type="InterPro" id="IPR036163">
    <property type="entry name" value="HMA_dom_sf"/>
</dbReference>
<proteinExistence type="inferred from homology"/>
<evidence type="ECO:0000256" key="6">
    <source>
        <dbReference type="SAM" id="MobiDB-lite"/>
    </source>
</evidence>
<dbReference type="EMBL" id="JACGWJ010000021">
    <property type="protein sequence ID" value="KAL0335940.1"/>
    <property type="molecule type" value="Genomic_DNA"/>
</dbReference>
<dbReference type="PROSITE" id="PS50846">
    <property type="entry name" value="HMA_2"/>
    <property type="match status" value="1"/>
</dbReference>
<feature type="domain" description="HMA" evidence="7">
    <location>
        <begin position="37"/>
        <end position="106"/>
    </location>
</feature>
<dbReference type="AlphaFoldDB" id="A0AAW2MWK4"/>